<reference evidence="2 3" key="1">
    <citation type="submission" date="2022-10" db="EMBL/GenBank/DDBJ databases">
        <title>WGS assembly of Paspalum vaginatum 540-79.</title>
        <authorList>
            <person name="Sun G."/>
            <person name="Wase N."/>
            <person name="Shu S."/>
            <person name="Jenkins J."/>
            <person name="Zhou B."/>
            <person name="Torres-Rodriguez J."/>
            <person name="Chen C."/>
            <person name="Sandor L."/>
            <person name="Plott C."/>
            <person name="Yoshinga Y."/>
            <person name="Daum C."/>
            <person name="Qi P."/>
            <person name="Barry K."/>
            <person name="Lipzen A."/>
            <person name="Berry L."/>
            <person name="Pedersen C."/>
            <person name="Gottilla T."/>
            <person name="Foltz A."/>
            <person name="Yu H."/>
            <person name="O'Malley R."/>
            <person name="Zhang C."/>
            <person name="Devos K."/>
            <person name="Sigmon B."/>
            <person name="Yu B."/>
            <person name="Obata T."/>
            <person name="Schmutz J."/>
            <person name="Schnable J."/>
        </authorList>
    </citation>
    <scope>NUCLEOTIDE SEQUENCE [LARGE SCALE GENOMIC DNA]</scope>
    <source>
        <strain evidence="3">cv. 540-79</strain>
    </source>
</reference>
<dbReference type="GO" id="GO:0003824">
    <property type="term" value="F:catalytic activity"/>
    <property type="evidence" value="ECO:0007669"/>
    <property type="project" value="InterPro"/>
</dbReference>
<protein>
    <recommendedName>
        <fullName evidence="1">Endonuclease/exonuclease/phosphatase domain-containing protein</fullName>
    </recommendedName>
</protein>
<comment type="caution">
    <text evidence="2">The sequence shown here is derived from an EMBL/GenBank/DDBJ whole genome shotgun (WGS) entry which is preliminary data.</text>
</comment>
<dbReference type="PANTHER" id="PTHR33710:SF71">
    <property type="entry name" value="ENDONUCLEASE_EXONUCLEASE_PHOSPHATASE DOMAIN-CONTAINING PROTEIN"/>
    <property type="match status" value="1"/>
</dbReference>
<evidence type="ECO:0000259" key="1">
    <source>
        <dbReference type="Pfam" id="PF03372"/>
    </source>
</evidence>
<dbReference type="Proteomes" id="UP001164776">
    <property type="component" value="Unassembled WGS sequence"/>
</dbReference>
<dbReference type="Gene3D" id="3.60.10.10">
    <property type="entry name" value="Endonuclease/exonuclease/phosphatase"/>
    <property type="match status" value="1"/>
</dbReference>
<proteinExistence type="predicted"/>
<dbReference type="InterPro" id="IPR005135">
    <property type="entry name" value="Endo/exonuclease/phosphatase"/>
</dbReference>
<name>A0A9W7XCS4_9POAL</name>
<keyword evidence="3" id="KW-1185">Reference proteome</keyword>
<organism evidence="2 3">
    <name type="scientific">Paspalum vaginatum</name>
    <name type="common">seashore paspalum</name>
    <dbReference type="NCBI Taxonomy" id="158149"/>
    <lineage>
        <taxon>Eukaryota</taxon>
        <taxon>Viridiplantae</taxon>
        <taxon>Streptophyta</taxon>
        <taxon>Embryophyta</taxon>
        <taxon>Tracheophyta</taxon>
        <taxon>Spermatophyta</taxon>
        <taxon>Magnoliopsida</taxon>
        <taxon>Liliopsida</taxon>
        <taxon>Poales</taxon>
        <taxon>Poaceae</taxon>
        <taxon>PACMAD clade</taxon>
        <taxon>Panicoideae</taxon>
        <taxon>Andropogonodae</taxon>
        <taxon>Paspaleae</taxon>
        <taxon>Paspalinae</taxon>
        <taxon>Paspalum</taxon>
    </lineage>
</organism>
<dbReference type="EMBL" id="MU629612">
    <property type="protein sequence ID" value="KAJ1255929.1"/>
    <property type="molecule type" value="Genomic_DNA"/>
</dbReference>
<dbReference type="InterPro" id="IPR036691">
    <property type="entry name" value="Endo/exonu/phosph_ase_sf"/>
</dbReference>
<dbReference type="OrthoDB" id="686933at2759"/>
<dbReference type="AlphaFoldDB" id="A0A9W7XCS4"/>
<sequence>MLGGNAPFEWLCLPTKGSAGGILVGAIEFFNVCIGDVLWYSVSVFLTEKKTGFSWKLVEVYGSPYEKGKQEFLDELDLVLSKWNGPLLVGGDYNLVRFNHEKSNNRINHVWSDGFNDLIDRWSLIYLEASNGCFTWTNNQENLIKARLDRILVSPSWDAVFPLAKVRLLDRLPSDHNPLLLDVGVNMFFGKKKFRFEKWWLE</sequence>
<dbReference type="PANTHER" id="PTHR33710">
    <property type="entry name" value="BNAC02G09200D PROTEIN"/>
    <property type="match status" value="1"/>
</dbReference>
<accession>A0A9W7XCS4</accession>
<dbReference type="Pfam" id="PF03372">
    <property type="entry name" value="Exo_endo_phos"/>
    <property type="match status" value="1"/>
</dbReference>
<evidence type="ECO:0000313" key="3">
    <source>
        <dbReference type="Proteomes" id="UP001164776"/>
    </source>
</evidence>
<gene>
    <name evidence="2" type="ORF">BS78_K135000</name>
</gene>
<evidence type="ECO:0000313" key="2">
    <source>
        <dbReference type="EMBL" id="KAJ1255929.1"/>
    </source>
</evidence>
<dbReference type="SUPFAM" id="SSF56219">
    <property type="entry name" value="DNase I-like"/>
    <property type="match status" value="1"/>
</dbReference>
<feature type="domain" description="Endonuclease/exonuclease/phosphatase" evidence="1">
    <location>
        <begin position="40"/>
        <end position="176"/>
    </location>
</feature>